<evidence type="ECO:0000256" key="1">
    <source>
        <dbReference type="ARBA" id="ARBA00004429"/>
    </source>
</evidence>
<feature type="transmembrane region" description="Helical" evidence="9">
    <location>
        <begin position="343"/>
        <end position="362"/>
    </location>
</feature>
<evidence type="ECO:0000256" key="4">
    <source>
        <dbReference type="ARBA" id="ARBA00022475"/>
    </source>
</evidence>
<dbReference type="NCBIfam" id="TIGR00915">
    <property type="entry name" value="2A0602"/>
    <property type="match status" value="1"/>
</dbReference>
<dbReference type="Proteomes" id="UP000256334">
    <property type="component" value="Unassembled WGS sequence"/>
</dbReference>
<dbReference type="Pfam" id="PF00873">
    <property type="entry name" value="ACR_tran"/>
    <property type="match status" value="1"/>
</dbReference>
<feature type="transmembrane region" description="Helical" evidence="9">
    <location>
        <begin position="369"/>
        <end position="389"/>
    </location>
</feature>
<keyword evidence="12" id="KW-1185">Reference proteome</keyword>
<dbReference type="RefSeq" id="WP_115853226.1">
    <property type="nucleotide sequence ID" value="NZ_QRDJ01000006.1"/>
</dbReference>
<dbReference type="SUPFAM" id="SSF82866">
    <property type="entry name" value="Multidrug efflux transporter AcrB transmembrane domain"/>
    <property type="match status" value="2"/>
</dbReference>
<dbReference type="SUPFAM" id="SSF82714">
    <property type="entry name" value="Multidrug efflux transporter AcrB TolC docking domain, DN and DC subdomains"/>
    <property type="match status" value="2"/>
</dbReference>
<comment type="similarity">
    <text evidence="2 9">Belongs to the resistance-nodulation-cell division (RND) (TC 2.A.6) family.</text>
</comment>
<organism evidence="11 12">
    <name type="scientific">Kushneria indalinina DSM 14324</name>
    <dbReference type="NCBI Taxonomy" id="1122140"/>
    <lineage>
        <taxon>Bacteria</taxon>
        <taxon>Pseudomonadati</taxon>
        <taxon>Pseudomonadota</taxon>
        <taxon>Gammaproteobacteria</taxon>
        <taxon>Oceanospirillales</taxon>
        <taxon>Halomonadaceae</taxon>
        <taxon>Kushneria</taxon>
    </lineage>
</organism>
<reference evidence="11 12" key="1">
    <citation type="submission" date="2018-07" db="EMBL/GenBank/DDBJ databases">
        <title>Genomic Encyclopedia of Type Strains, Phase IV (KMG-IV): sequencing the most valuable type-strain genomes for metagenomic binning, comparative biology and taxonomic classification.</title>
        <authorList>
            <person name="Goeker M."/>
        </authorList>
    </citation>
    <scope>NUCLEOTIDE SEQUENCE [LARGE SCALE GENOMIC DNA]</scope>
    <source>
        <strain evidence="11 12">DSM 14324</strain>
    </source>
</reference>
<feature type="region of interest" description="Disordered" evidence="10">
    <location>
        <begin position="1045"/>
        <end position="1076"/>
    </location>
</feature>
<keyword evidence="8 9" id="KW-0472">Membrane</keyword>
<dbReference type="Gene3D" id="3.30.70.1320">
    <property type="entry name" value="Multidrug efflux transporter AcrB pore domain like"/>
    <property type="match status" value="1"/>
</dbReference>
<proteinExistence type="inferred from homology"/>
<feature type="transmembrane region" description="Helical" evidence="9">
    <location>
        <begin position="474"/>
        <end position="501"/>
    </location>
</feature>
<feature type="transmembrane region" description="Helical" evidence="9">
    <location>
        <begin position="876"/>
        <end position="894"/>
    </location>
</feature>
<dbReference type="SUPFAM" id="SSF82693">
    <property type="entry name" value="Multidrug efflux transporter AcrB pore domain, PN1, PN2, PC1 and PC2 subdomains"/>
    <property type="match status" value="4"/>
</dbReference>
<dbReference type="GO" id="GO:0015562">
    <property type="term" value="F:efflux transmembrane transporter activity"/>
    <property type="evidence" value="ECO:0007669"/>
    <property type="project" value="InterPro"/>
</dbReference>
<evidence type="ECO:0000256" key="8">
    <source>
        <dbReference type="ARBA" id="ARBA00023136"/>
    </source>
</evidence>
<dbReference type="Gene3D" id="3.30.70.1430">
    <property type="entry name" value="Multidrug efflux transporter AcrB pore domain"/>
    <property type="match status" value="2"/>
</dbReference>
<feature type="transmembrane region" description="Helical" evidence="9">
    <location>
        <begin position="12"/>
        <end position="33"/>
    </location>
</feature>
<feature type="transmembrane region" description="Helical" evidence="9">
    <location>
        <begin position="901"/>
        <end position="923"/>
    </location>
</feature>
<dbReference type="AlphaFoldDB" id="A0A3D9DZY8"/>
<feature type="transmembrane region" description="Helical" evidence="9">
    <location>
        <begin position="533"/>
        <end position="563"/>
    </location>
</feature>
<dbReference type="PANTHER" id="PTHR32063:SF76">
    <property type="entry name" value="EFFLUX PUMP MEMBRANE TRANSPORTER"/>
    <property type="match status" value="1"/>
</dbReference>
<keyword evidence="7 9" id="KW-1133">Transmembrane helix</keyword>
<keyword evidence="6 9" id="KW-0812">Transmembrane</keyword>
<feature type="transmembrane region" description="Helical" evidence="9">
    <location>
        <begin position="929"/>
        <end position="950"/>
    </location>
</feature>
<evidence type="ECO:0000256" key="6">
    <source>
        <dbReference type="ARBA" id="ARBA00022692"/>
    </source>
</evidence>
<dbReference type="InterPro" id="IPR001036">
    <property type="entry name" value="Acrflvin-R"/>
</dbReference>
<evidence type="ECO:0000313" key="11">
    <source>
        <dbReference type="EMBL" id="REC96311.1"/>
    </source>
</evidence>
<evidence type="ECO:0000256" key="5">
    <source>
        <dbReference type="ARBA" id="ARBA00022519"/>
    </source>
</evidence>
<evidence type="ECO:0000256" key="10">
    <source>
        <dbReference type="SAM" id="MobiDB-lite"/>
    </source>
</evidence>
<feature type="transmembrane region" description="Helical" evidence="9">
    <location>
        <begin position="979"/>
        <end position="999"/>
    </location>
</feature>
<dbReference type="FunFam" id="1.20.1640.10:FF:000001">
    <property type="entry name" value="Efflux pump membrane transporter"/>
    <property type="match status" value="1"/>
</dbReference>
<feature type="transmembrane region" description="Helical" evidence="9">
    <location>
        <begin position="395"/>
        <end position="416"/>
    </location>
</feature>
<dbReference type="InterPro" id="IPR004764">
    <property type="entry name" value="MdtF-like"/>
</dbReference>
<dbReference type="EMBL" id="QRDJ01000006">
    <property type="protein sequence ID" value="REC96311.1"/>
    <property type="molecule type" value="Genomic_DNA"/>
</dbReference>
<dbReference type="Gene3D" id="1.20.1640.10">
    <property type="entry name" value="Multidrug efflux transporter AcrB transmembrane domain"/>
    <property type="match status" value="2"/>
</dbReference>
<comment type="caution">
    <text evidence="11">The sequence shown here is derived from an EMBL/GenBank/DDBJ whole genome shotgun (WGS) entry which is preliminary data.</text>
</comment>
<keyword evidence="5 9" id="KW-0997">Cell inner membrane</keyword>
<dbReference type="GO" id="GO:0009636">
    <property type="term" value="P:response to toxic substance"/>
    <property type="evidence" value="ECO:0007669"/>
    <property type="project" value="UniProtKB-ARBA"/>
</dbReference>
<feature type="transmembrane region" description="Helical" evidence="9">
    <location>
        <begin position="1011"/>
        <end position="1033"/>
    </location>
</feature>
<keyword evidence="4" id="KW-1003">Cell membrane</keyword>
<evidence type="ECO:0000256" key="7">
    <source>
        <dbReference type="ARBA" id="ARBA00022989"/>
    </source>
</evidence>
<gene>
    <name evidence="11" type="ORF">C8D72_0993</name>
</gene>
<feature type="compositionally biased region" description="Polar residues" evidence="10">
    <location>
        <begin position="1057"/>
        <end position="1067"/>
    </location>
</feature>
<dbReference type="Gene3D" id="3.30.70.1440">
    <property type="entry name" value="Multidrug efflux transporter AcrB pore domain"/>
    <property type="match status" value="1"/>
</dbReference>
<dbReference type="Gene3D" id="3.30.2090.10">
    <property type="entry name" value="Multidrug efflux transporter AcrB TolC docking domain, DN and DC subdomains"/>
    <property type="match status" value="2"/>
</dbReference>
<accession>A0A3D9DZY8</accession>
<sequence>MNISSFFINRPIFATVVSIIITLIGFMSVRGLAVEQYPQVVPPTVSVTASYPGASAQVLSETVASVLTQEINGVQDMIYITSTSADSGQLSMSVYFGIGTDPDQATIDVNNRVQRALSQLPTEVQNQGVTVEQRSSSVLLFTALYSPNNEYDRLFLNNYANINILDEIRRLPGVGNAEVLGNQDFAMRIWLNPDKLSQYDLTPAEVSTAIQSQNTVVSAGKLNGAPQREPGAYTYTVTTQGRMSSASEFRNIILRTNEDGSSLKLSDVARVELGSSSYGVIGRVNGSPIAPIAVYQQPGANALEVAEEVKSALASMKQRFPAGLDYVIPYDTTLFIDASIESVTHTFIEALLLVAVIVFVFLQNWRSTLVAMSVVPISVVGTFGGMYLLDFSINLLSLFGMILAIGIVVDDAIVVIENIERILEEEPDTTPMNAAFMAMKEVTGPVLATSFIMASVFIPVAFISGMTGQMYRQFAITIAISVGISALVALSFTPAIGAIFIKRHNEGNEPRWLQIVKKPFVWFNRGFDKITNVFMACVGFLIRHFFITMAMFAGCCVLSWWLYSQLPQGLIPATDQGVVLASVNLPAGSSVERTDEYMQKLSKELEAIGAVEYVTSIPGYDLVSGAANTAKGTMFISMKTWSQRDITADELIGTIMQKGAGIQGGQAMAFNLPPIIGLSPTGGLTGFLQSLGGADSQELFQASQKIMQAANEDPAIAQAFTTLDTSVPTYHAEIDREKAQSLGVNLSDLNTTLSSTFGSAFVNYFTRQSRNFQVYLQSEDEFRQSPENLNQVYVRGGDGQRIPLSALVTMERQQAPTTLDRYNVYPAAKFQIAAAPGYSNGQAIEAVRSIVQDQLGSDYSMGWTGEAYQQENAGDAAVIAIVFGIVMVFLILAAQYESWTLPLAVISSVPFAFLGAVMAVWLREFDTSVYLQIGMLVVVGLAAKNAILIVEFAQQQRSHEGLSIVEAAKHAARQRFRPIVMTSLAFIGGTLPLALASGASEASRHHIGTPVVGGMITITIFASLFVPATYVFIMQGSQWASRKLGIGQKQEGEEQGSPANATTGRSTHSSDDGNRT</sequence>
<feature type="transmembrane region" description="Helical" evidence="9">
    <location>
        <begin position="442"/>
        <end position="462"/>
    </location>
</feature>
<dbReference type="NCBIfam" id="NF000282">
    <property type="entry name" value="RND_permease_1"/>
    <property type="match status" value="1"/>
</dbReference>
<comment type="subcellular location">
    <subcellularLocation>
        <location evidence="1 9">Cell inner membrane</location>
        <topology evidence="1 9">Multi-pass membrane protein</topology>
    </subcellularLocation>
</comment>
<keyword evidence="3 9" id="KW-0813">Transport</keyword>
<evidence type="ECO:0000256" key="3">
    <source>
        <dbReference type="ARBA" id="ARBA00022448"/>
    </source>
</evidence>
<name>A0A3D9DZY8_9GAMM</name>
<dbReference type="GO" id="GO:0005886">
    <property type="term" value="C:plasma membrane"/>
    <property type="evidence" value="ECO:0007669"/>
    <property type="project" value="UniProtKB-SubCell"/>
</dbReference>
<dbReference type="PANTHER" id="PTHR32063">
    <property type="match status" value="1"/>
</dbReference>
<dbReference type="InterPro" id="IPR027463">
    <property type="entry name" value="AcrB_DN_DC_subdom"/>
</dbReference>
<dbReference type="PRINTS" id="PR00702">
    <property type="entry name" value="ACRIFLAVINRP"/>
</dbReference>
<dbReference type="OrthoDB" id="9757904at2"/>
<dbReference type="FunFam" id="3.30.70.1430:FF:000001">
    <property type="entry name" value="Efflux pump membrane transporter"/>
    <property type="match status" value="1"/>
</dbReference>
<evidence type="ECO:0000256" key="9">
    <source>
        <dbReference type="RuleBase" id="RU364070"/>
    </source>
</evidence>
<evidence type="ECO:0000256" key="2">
    <source>
        <dbReference type="ARBA" id="ARBA00010942"/>
    </source>
</evidence>
<evidence type="ECO:0000313" key="12">
    <source>
        <dbReference type="Proteomes" id="UP000256334"/>
    </source>
</evidence>
<protein>
    <recommendedName>
        <fullName evidence="9">Efflux pump membrane transporter</fullName>
    </recommendedName>
</protein>
<dbReference type="GO" id="GO:0042910">
    <property type="term" value="F:xenobiotic transmembrane transporter activity"/>
    <property type="evidence" value="ECO:0007669"/>
    <property type="project" value="TreeGrafter"/>
</dbReference>